<sequence>MLVRSCLMGALVGMSGGFIVGLISAFVLGSIGFMLSEEGTEPAVDILSWDLLLSIPTGTIIGIVVAIRKHKRRQATEAQEEEEAQSRR</sequence>
<gene>
    <name evidence="2" type="ORF">MELA_01437</name>
</gene>
<dbReference type="AlphaFoldDB" id="A0A564ZK98"/>
<keyword evidence="1" id="KW-1133">Transmembrane helix</keyword>
<protein>
    <submittedName>
        <fullName evidence="2">Uncharacterized protein</fullName>
    </submittedName>
</protein>
<feature type="transmembrane region" description="Helical" evidence="1">
    <location>
        <begin position="46"/>
        <end position="67"/>
    </location>
</feature>
<keyword evidence="1" id="KW-0812">Transmembrane</keyword>
<keyword evidence="3" id="KW-1185">Reference proteome</keyword>
<evidence type="ECO:0000256" key="1">
    <source>
        <dbReference type="SAM" id="Phobius"/>
    </source>
</evidence>
<proteinExistence type="predicted"/>
<name>A0A564ZK98_9BACT</name>
<keyword evidence="1" id="KW-0472">Membrane</keyword>
<feature type="transmembrane region" description="Helical" evidence="1">
    <location>
        <begin position="7"/>
        <end position="34"/>
    </location>
</feature>
<accession>A0A564ZK98</accession>
<evidence type="ECO:0000313" key="2">
    <source>
        <dbReference type="EMBL" id="VUZ85062.1"/>
    </source>
</evidence>
<dbReference type="EMBL" id="CABIKM010000022">
    <property type="protein sequence ID" value="VUZ85062.1"/>
    <property type="molecule type" value="Genomic_DNA"/>
</dbReference>
<evidence type="ECO:0000313" key="3">
    <source>
        <dbReference type="Proteomes" id="UP000334340"/>
    </source>
</evidence>
<reference evidence="2 3" key="1">
    <citation type="submission" date="2019-07" db="EMBL/GenBank/DDBJ databases">
        <authorList>
            <person name="Cremers G."/>
        </authorList>
    </citation>
    <scope>NUCLEOTIDE SEQUENCE [LARGE SCALE GENOMIC DNA]</scope>
</reference>
<organism evidence="2 3">
    <name type="scientific">Candidatus Methylomirabilis lanthanidiphila</name>
    <dbReference type="NCBI Taxonomy" id="2211376"/>
    <lineage>
        <taxon>Bacteria</taxon>
        <taxon>Candidatus Methylomirabilota</taxon>
        <taxon>Candidatus Methylomirabilia</taxon>
        <taxon>Candidatus Methylomirabilales</taxon>
        <taxon>Candidatus Methylomirabilaceae</taxon>
        <taxon>Candidatus Methylomirabilis</taxon>
    </lineage>
</organism>
<dbReference type="Proteomes" id="UP000334340">
    <property type="component" value="Unassembled WGS sequence"/>
</dbReference>